<dbReference type="AlphaFoldDB" id="J9BW59"/>
<accession>J9BW59</accession>
<proteinExistence type="predicted"/>
<gene>
    <name evidence="1" type="ORF">EVA_20089</name>
</gene>
<evidence type="ECO:0000313" key="1">
    <source>
        <dbReference type="EMBL" id="EJW91805.1"/>
    </source>
</evidence>
<name>J9BW59_9ZZZZ</name>
<dbReference type="EMBL" id="AMCI01007938">
    <property type="protein sequence ID" value="EJW91805.1"/>
    <property type="molecule type" value="Genomic_DNA"/>
</dbReference>
<organism evidence="1">
    <name type="scientific">gut metagenome</name>
    <dbReference type="NCBI Taxonomy" id="749906"/>
    <lineage>
        <taxon>unclassified sequences</taxon>
        <taxon>metagenomes</taxon>
        <taxon>organismal metagenomes</taxon>
    </lineage>
</organism>
<comment type="caution">
    <text evidence="1">The sequence shown here is derived from an EMBL/GenBank/DDBJ whole genome shotgun (WGS) entry which is preliminary data.</text>
</comment>
<reference evidence="1" key="1">
    <citation type="journal article" date="2012" name="PLoS ONE">
        <title>Gene sets for utilization of primary and secondary nutrition supplies in the distal gut of endangered iberian lynx.</title>
        <authorList>
            <person name="Alcaide M."/>
            <person name="Messina E."/>
            <person name="Richter M."/>
            <person name="Bargiela R."/>
            <person name="Peplies J."/>
            <person name="Huws S.A."/>
            <person name="Newbold C.J."/>
            <person name="Golyshin P.N."/>
            <person name="Simon M.A."/>
            <person name="Lopez G."/>
            <person name="Yakimov M.M."/>
            <person name="Ferrer M."/>
        </authorList>
    </citation>
    <scope>NUCLEOTIDE SEQUENCE</scope>
</reference>
<sequence>MKAADAADVGLLVTVCQVAAVYCRLLLTFYIADGGQVAKG</sequence>
<protein>
    <submittedName>
        <fullName evidence="1">Uncharacterized protein</fullName>
    </submittedName>
</protein>